<dbReference type="AlphaFoldDB" id="A0A0F9TFB0"/>
<organism evidence="1">
    <name type="scientific">marine sediment metagenome</name>
    <dbReference type="NCBI Taxonomy" id="412755"/>
    <lineage>
        <taxon>unclassified sequences</taxon>
        <taxon>metagenomes</taxon>
        <taxon>ecological metagenomes</taxon>
    </lineage>
</organism>
<name>A0A0F9TFB0_9ZZZZ</name>
<reference evidence="1" key="1">
    <citation type="journal article" date="2015" name="Nature">
        <title>Complex archaea that bridge the gap between prokaryotes and eukaryotes.</title>
        <authorList>
            <person name="Spang A."/>
            <person name="Saw J.H."/>
            <person name="Jorgensen S.L."/>
            <person name="Zaremba-Niedzwiedzka K."/>
            <person name="Martijn J."/>
            <person name="Lind A.E."/>
            <person name="van Eijk R."/>
            <person name="Schleper C."/>
            <person name="Guy L."/>
            <person name="Ettema T.J."/>
        </authorList>
    </citation>
    <scope>NUCLEOTIDE SEQUENCE</scope>
</reference>
<dbReference type="EMBL" id="LAZR01000271">
    <property type="protein sequence ID" value="KKN77949.1"/>
    <property type="molecule type" value="Genomic_DNA"/>
</dbReference>
<accession>A0A0F9TFB0</accession>
<sequence>MAGKYATAVLDGSEAEKTSPKYANRVLGEKTLGQDVPQKTGEPLLDPEIVERGTFLPFGRTKSGETEWALPEIAVEILHAISLPGKALRGDPITEIDVTRAALVIGMPALRGIGGTALKRVPQRITRKQVKGAPTTGQLKEEGAALFQKVRGSDAVISLDSYQNALAKLETSIFKSGFDSALHPIAASALKAISKRLGSELDMQDLMIVRRQIKNAANSLNRDEARIGSKMVAHIDDYVNGLTADDLVSGSAEKAGETLKKARRLWAKMSKSEEIDDIFEYARNQASGFENGLRIGFRALLKDKRRIKGFTKDEVKAMREVVAGNFTRNVLKRLGKLGPGTGQQTNMLGFGLGSGGGAAVGSAFGPIGAAAGAIGVPVLAHGAQKLGERGTRLAAEKARALAAGVRPRIKTVPYGTQGVQRGALGLGVGAEAGRVENQLERMRRPR</sequence>
<comment type="caution">
    <text evidence="1">The sequence shown here is derived from an EMBL/GenBank/DDBJ whole genome shotgun (WGS) entry which is preliminary data.</text>
</comment>
<evidence type="ECO:0000313" key="1">
    <source>
        <dbReference type="EMBL" id="KKN77949.1"/>
    </source>
</evidence>
<gene>
    <name evidence="1" type="ORF">LCGC14_0355140</name>
</gene>
<protein>
    <submittedName>
        <fullName evidence="1">Uncharacterized protein</fullName>
    </submittedName>
</protein>
<proteinExistence type="predicted"/>